<evidence type="ECO:0000259" key="4">
    <source>
        <dbReference type="Pfam" id="PF00150"/>
    </source>
</evidence>
<gene>
    <name evidence="5" type="ORF">GXP67_17860</name>
</gene>
<name>A0A6C0GL39_9BACT</name>
<dbReference type="InterPro" id="IPR001547">
    <property type="entry name" value="Glyco_hydro_5"/>
</dbReference>
<keyword evidence="3" id="KW-0732">Signal</keyword>
<dbReference type="KEGG" id="rhoz:GXP67_17860"/>
<dbReference type="SUPFAM" id="SSF51445">
    <property type="entry name" value="(Trans)glycosidases"/>
    <property type="match status" value="1"/>
</dbReference>
<evidence type="ECO:0000256" key="2">
    <source>
        <dbReference type="ARBA" id="ARBA00023295"/>
    </source>
</evidence>
<proteinExistence type="predicted"/>
<dbReference type="Pfam" id="PF00150">
    <property type="entry name" value="Cellulase"/>
    <property type="match status" value="1"/>
</dbReference>
<dbReference type="Gene3D" id="3.20.20.80">
    <property type="entry name" value="Glycosidases"/>
    <property type="match status" value="1"/>
</dbReference>
<feature type="chain" id="PRO_5025392006" evidence="3">
    <location>
        <begin position="31"/>
        <end position="863"/>
    </location>
</feature>
<protein>
    <submittedName>
        <fullName evidence="5">Cellulase family glycosylhydrolase</fullName>
    </submittedName>
</protein>
<evidence type="ECO:0000313" key="6">
    <source>
        <dbReference type="Proteomes" id="UP000480178"/>
    </source>
</evidence>
<organism evidence="5 6">
    <name type="scientific">Rhodocytophaga rosea</name>
    <dbReference type="NCBI Taxonomy" id="2704465"/>
    <lineage>
        <taxon>Bacteria</taxon>
        <taxon>Pseudomonadati</taxon>
        <taxon>Bacteroidota</taxon>
        <taxon>Cytophagia</taxon>
        <taxon>Cytophagales</taxon>
        <taxon>Rhodocytophagaceae</taxon>
        <taxon>Rhodocytophaga</taxon>
    </lineage>
</organism>
<dbReference type="GO" id="GO:0000272">
    <property type="term" value="P:polysaccharide catabolic process"/>
    <property type="evidence" value="ECO:0007669"/>
    <property type="project" value="InterPro"/>
</dbReference>
<evidence type="ECO:0000256" key="1">
    <source>
        <dbReference type="ARBA" id="ARBA00022801"/>
    </source>
</evidence>
<accession>A0A6C0GL39</accession>
<dbReference type="EMBL" id="CP048222">
    <property type="protein sequence ID" value="QHT68373.1"/>
    <property type="molecule type" value="Genomic_DNA"/>
</dbReference>
<sequence>MSKCTTFHLTKLFSCCMLLLCCLISRHGYSQSKSGIYVDKQGVLRWKKDHSEATFFGTNYTVPFAYGYRSHQALQINHEKAIDQDVYHFARLGFDAFRVHVWDTEITDSLGNLLENEHLRLFDYLIFKLKERNIKVMLTPLAFWGNGYPEPDQKTAGFSSIYNKRQAVTEEKAIRAQENYVSQFFKHVNVYTKLSYENDPDVLAAEINNEPHHSGPKQRAGEYVNRLARAIRNAGWTKPVFYNISESPWYADAVANAEIDGVSFQWYPTGLVANHTLPGNYLPHVDRYHIPFDTIPAFANKARMVYEFDAGDIWEPVMYPAMARSFRGAGFQWATQFAYDPLATAYANTEYQTHFVNLAYTPSKAISLMIAAKAFHILPRSKSYGTYPADSVFGPFRVSYRESLSEMNTEKEFYYSNTTSTKPVNNRNLLHVAGVGSCSIVSYKGLGAYFLDKLENGIWRLEVMPDAIMVSDPFAKAAPQKEVVRIQWKTHALQIKLPDLGVDFTITGVNEGNTFSAKAVSGSIKIQPGTYLLVKNGRKFQNKGNKSSVIKLNEFVAPVSRNTTPTIWHTPHEEVSSGNPFKLQAQIAGLEDSSKVTLLINNLSGVYKTIAMQEKTAYTYVAEVPVELTTPGLVQYRILVEKSKGEFYTFPGNYKGYPYAWDYYQKDSWQTYVAAEKSSLELFNASRDRNPTIYPNLWRSDEKQFITSQEPGQLVFRLASKELGNPEHIMGFQHTFADKIKGRQSELDSFKRLVIKARTGNTQPVQIKIALLTIDGMAFSSTVTLTSAMQELSIPLGNLKPDRFILLPRPYPGFQPFWFKSSAAYSFQVSQAEKLQITIGENLSSSEYEKPYNIEVESISLEN</sequence>
<dbReference type="Proteomes" id="UP000480178">
    <property type="component" value="Chromosome"/>
</dbReference>
<keyword evidence="6" id="KW-1185">Reference proteome</keyword>
<dbReference type="AlphaFoldDB" id="A0A6C0GL39"/>
<feature type="domain" description="Glycoside hydrolase family 5" evidence="4">
    <location>
        <begin position="81"/>
        <end position="242"/>
    </location>
</feature>
<reference evidence="5 6" key="1">
    <citation type="submission" date="2020-01" db="EMBL/GenBank/DDBJ databases">
        <authorList>
            <person name="Kim M.K."/>
        </authorList>
    </citation>
    <scope>NUCLEOTIDE SEQUENCE [LARGE SCALE GENOMIC DNA]</scope>
    <source>
        <strain evidence="5 6">172606-1</strain>
    </source>
</reference>
<evidence type="ECO:0000256" key="3">
    <source>
        <dbReference type="SAM" id="SignalP"/>
    </source>
</evidence>
<keyword evidence="1 5" id="KW-0378">Hydrolase</keyword>
<feature type="signal peptide" evidence="3">
    <location>
        <begin position="1"/>
        <end position="30"/>
    </location>
</feature>
<evidence type="ECO:0000313" key="5">
    <source>
        <dbReference type="EMBL" id="QHT68373.1"/>
    </source>
</evidence>
<keyword evidence="2" id="KW-0326">Glycosidase</keyword>
<dbReference type="GO" id="GO:0004553">
    <property type="term" value="F:hydrolase activity, hydrolyzing O-glycosyl compounds"/>
    <property type="evidence" value="ECO:0007669"/>
    <property type="project" value="InterPro"/>
</dbReference>
<dbReference type="InterPro" id="IPR017853">
    <property type="entry name" value="GH"/>
</dbReference>